<name>A0A166FHD6_DAUCS</name>
<dbReference type="PANTHER" id="PTHR33789:SF15">
    <property type="entry name" value="LACHRYMATORY-FACTOR SYNTHASE"/>
    <property type="match status" value="1"/>
</dbReference>
<accession>A0A166FHD6</accession>
<dbReference type="Gramene" id="KZN07784">
    <property type="protein sequence ID" value="KZN07784"/>
    <property type="gene ID" value="DCAR_008621"/>
</dbReference>
<dbReference type="InterPro" id="IPR053249">
    <property type="entry name" value="LFS"/>
</dbReference>
<dbReference type="InterPro" id="IPR019587">
    <property type="entry name" value="Polyketide_cyclase/dehydratase"/>
</dbReference>
<reference evidence="1" key="1">
    <citation type="journal article" date="2016" name="Nat. Genet.">
        <title>A high-quality carrot genome assembly provides new insights into carotenoid accumulation and asterid genome evolution.</title>
        <authorList>
            <person name="Iorizzo M."/>
            <person name="Ellison S."/>
            <person name="Senalik D."/>
            <person name="Zeng P."/>
            <person name="Satapoomin P."/>
            <person name="Huang J."/>
            <person name="Bowman M."/>
            <person name="Iovene M."/>
            <person name="Sanseverino W."/>
            <person name="Cavagnaro P."/>
            <person name="Yildiz M."/>
            <person name="Macko-Podgorni A."/>
            <person name="Moranska E."/>
            <person name="Grzebelus E."/>
            <person name="Grzebelus D."/>
            <person name="Ashrafi H."/>
            <person name="Zheng Z."/>
            <person name="Cheng S."/>
            <person name="Spooner D."/>
            <person name="Van Deynze A."/>
            <person name="Simon P."/>
        </authorList>
    </citation>
    <scope>NUCLEOTIDE SEQUENCE [LARGE SCALE GENOMIC DNA]</scope>
    <source>
        <tissue evidence="1">Leaf</tissue>
    </source>
</reference>
<dbReference type="CDD" id="cd07821">
    <property type="entry name" value="PYR_PYL_RCAR_like"/>
    <property type="match status" value="1"/>
</dbReference>
<evidence type="ECO:0000313" key="2">
    <source>
        <dbReference type="EMBL" id="WOG90495.1"/>
    </source>
</evidence>
<dbReference type="Proteomes" id="UP000077755">
    <property type="component" value="Chromosome 2"/>
</dbReference>
<proteinExistence type="predicted"/>
<evidence type="ECO:0008006" key="4">
    <source>
        <dbReference type="Google" id="ProtNLM"/>
    </source>
</evidence>
<dbReference type="GO" id="GO:0004864">
    <property type="term" value="F:protein phosphatase inhibitor activity"/>
    <property type="evidence" value="ECO:0007669"/>
    <property type="project" value="UniProtKB-ARBA"/>
</dbReference>
<dbReference type="FunFam" id="3.30.530.20:FF:000064">
    <property type="entry name" value="Lachrymatory-factor synthase"/>
    <property type="match status" value="1"/>
</dbReference>
<evidence type="ECO:0000313" key="1">
    <source>
        <dbReference type="EMBL" id="KZN07784.1"/>
    </source>
</evidence>
<dbReference type="OMA" id="QRRAWEW"/>
<dbReference type="EMBL" id="CP093344">
    <property type="protein sequence ID" value="WOG90495.1"/>
    <property type="molecule type" value="Genomic_DNA"/>
</dbReference>
<sequence>MEGKKWEGKVSTRLRRARAKQIWSLFKDFFNLHKWFSGLETSYGIYGSNGELGCIRYCLGGSIPSSDGCAAWSKEKLIAIDEINLSLSYEIVGSNIGFNSYVSTIRVSPADNGDGCMIEWSFVVDPVNGLNVEDLVTKYKLGLESMAKKMEEALNY</sequence>
<protein>
    <recommendedName>
        <fullName evidence="4">Bet v I/Major latex protein domain-containing protein</fullName>
    </recommendedName>
</protein>
<dbReference type="InterPro" id="IPR023393">
    <property type="entry name" value="START-like_dom_sf"/>
</dbReference>
<dbReference type="AlphaFoldDB" id="A0A166FHD6"/>
<evidence type="ECO:0000313" key="3">
    <source>
        <dbReference type="Proteomes" id="UP000077755"/>
    </source>
</evidence>
<dbReference type="SUPFAM" id="SSF55961">
    <property type="entry name" value="Bet v1-like"/>
    <property type="match status" value="1"/>
</dbReference>
<dbReference type="KEGG" id="dcr:108206427"/>
<dbReference type="Gene3D" id="3.30.530.20">
    <property type="match status" value="1"/>
</dbReference>
<dbReference type="OrthoDB" id="1928994at2759"/>
<keyword evidence="3" id="KW-1185">Reference proteome</keyword>
<reference evidence="2" key="2">
    <citation type="submission" date="2022-03" db="EMBL/GenBank/DDBJ databases">
        <title>Draft title - Genomic analysis of global carrot germplasm unveils the trajectory of domestication and the origin of high carotenoid orange carrot.</title>
        <authorList>
            <person name="Iorizzo M."/>
            <person name="Ellison S."/>
            <person name="Senalik D."/>
            <person name="Macko-Podgorni A."/>
            <person name="Grzebelus D."/>
            <person name="Bostan H."/>
            <person name="Rolling W."/>
            <person name="Curaba J."/>
            <person name="Simon P."/>
        </authorList>
    </citation>
    <scope>NUCLEOTIDE SEQUENCE</scope>
    <source>
        <tissue evidence="2">Leaf</tissue>
    </source>
</reference>
<dbReference type="Pfam" id="PF10604">
    <property type="entry name" value="Polyketide_cyc2"/>
    <property type="match status" value="1"/>
</dbReference>
<dbReference type="PANTHER" id="PTHR33789">
    <property type="entry name" value="LACHRYMATORY-FACTOR SYNTHASE"/>
    <property type="match status" value="1"/>
</dbReference>
<organism evidence="1">
    <name type="scientific">Daucus carota subsp. sativus</name>
    <name type="common">Carrot</name>
    <dbReference type="NCBI Taxonomy" id="79200"/>
    <lineage>
        <taxon>Eukaryota</taxon>
        <taxon>Viridiplantae</taxon>
        <taxon>Streptophyta</taxon>
        <taxon>Embryophyta</taxon>
        <taxon>Tracheophyta</taxon>
        <taxon>Spermatophyta</taxon>
        <taxon>Magnoliopsida</taxon>
        <taxon>eudicotyledons</taxon>
        <taxon>Gunneridae</taxon>
        <taxon>Pentapetalae</taxon>
        <taxon>asterids</taxon>
        <taxon>campanulids</taxon>
        <taxon>Apiales</taxon>
        <taxon>Apiaceae</taxon>
        <taxon>Apioideae</taxon>
        <taxon>Scandiceae</taxon>
        <taxon>Daucinae</taxon>
        <taxon>Daucus</taxon>
        <taxon>Daucus sect. Daucus</taxon>
    </lineage>
</organism>
<dbReference type="EMBL" id="LNRQ01000002">
    <property type="protein sequence ID" value="KZN07784.1"/>
    <property type="molecule type" value="Genomic_DNA"/>
</dbReference>
<gene>
    <name evidence="1" type="ORF">DCAR_008621</name>
    <name evidence="2" type="ORF">DCAR_0209739</name>
</gene>